<organism evidence="2 3">
    <name type="scientific">Aminipila luticellarii</name>
    <dbReference type="NCBI Taxonomy" id="2507160"/>
    <lineage>
        <taxon>Bacteria</taxon>
        <taxon>Bacillati</taxon>
        <taxon>Bacillota</taxon>
        <taxon>Clostridia</taxon>
        <taxon>Peptostreptococcales</taxon>
        <taxon>Anaerovoracaceae</taxon>
        <taxon>Aminipila</taxon>
    </lineage>
</organism>
<dbReference type="GO" id="GO:0016491">
    <property type="term" value="F:oxidoreductase activity"/>
    <property type="evidence" value="ECO:0007669"/>
    <property type="project" value="InterPro"/>
</dbReference>
<dbReference type="SUPFAM" id="SSF52218">
    <property type="entry name" value="Flavoproteins"/>
    <property type="match status" value="1"/>
</dbReference>
<dbReference type="AlphaFoldDB" id="A0A410PYQ9"/>
<dbReference type="KEGG" id="amij:EQM06_04680"/>
<protein>
    <submittedName>
        <fullName evidence="2">NADPH-dependent oxidoreductase</fullName>
    </submittedName>
</protein>
<proteinExistence type="predicted"/>
<dbReference type="Gene3D" id="3.40.50.360">
    <property type="match status" value="1"/>
</dbReference>
<sequence length="358" mass="39607">MEKDDLVLIKPYCREKNKAGRLRAILAKSLEGYTFDTIATVEEFEEYDLTNKRILFAVSLGESGINLEWYAILKKIRKSGLCFQGSIGGILVDGNSELYTKSFARELVLSANLAGCTFVGRPLVEGTRSLQNFNIAAKNLETDNMGAYMESGHELVKRVMTFDYLKKDHPKILMLHAGNKRISNSLLLWEKVKGHLKGCDIKEISLLNGTVVDCIGCPYGQCLHFGENNTCFYGGIISDQVYPAILEADTLLLVCPNYNDAVSANIAAFINRLTALFMTHKFYEKALFGIIVSGYSGGDIVAQQLISSLNMNKTFYLPAGFVLMETANNPGTVLDIPGIEERAAAFANHILINKTLKE</sequence>
<gene>
    <name evidence="2" type="ORF">EQM06_04680</name>
</gene>
<accession>A0A410PYQ9</accession>
<dbReference type="InterPro" id="IPR005025">
    <property type="entry name" value="FMN_Rdtase-like_dom"/>
</dbReference>
<dbReference type="Proteomes" id="UP000287601">
    <property type="component" value="Chromosome"/>
</dbReference>
<dbReference type="Pfam" id="PF03358">
    <property type="entry name" value="FMN_red"/>
    <property type="match status" value="1"/>
</dbReference>
<reference evidence="2 3" key="1">
    <citation type="submission" date="2019-01" db="EMBL/GenBank/DDBJ databases">
        <title>Draft genomes of a novel of Aminipila strains.</title>
        <authorList>
            <person name="Ma S."/>
        </authorList>
    </citation>
    <scope>NUCLEOTIDE SEQUENCE [LARGE SCALE GENOMIC DNA]</scope>
    <source>
        <strain evidence="3">JN-39</strain>
    </source>
</reference>
<keyword evidence="3" id="KW-1185">Reference proteome</keyword>
<evidence type="ECO:0000313" key="2">
    <source>
        <dbReference type="EMBL" id="QAT44089.1"/>
    </source>
</evidence>
<evidence type="ECO:0000259" key="1">
    <source>
        <dbReference type="Pfam" id="PF03358"/>
    </source>
</evidence>
<name>A0A410PYQ9_9FIRM</name>
<dbReference type="EMBL" id="CP035281">
    <property type="protein sequence ID" value="QAT44089.1"/>
    <property type="molecule type" value="Genomic_DNA"/>
</dbReference>
<dbReference type="InterPro" id="IPR029039">
    <property type="entry name" value="Flavoprotein-like_sf"/>
</dbReference>
<evidence type="ECO:0000313" key="3">
    <source>
        <dbReference type="Proteomes" id="UP000287601"/>
    </source>
</evidence>
<feature type="domain" description="NADPH-dependent FMN reductase-like" evidence="1">
    <location>
        <begin position="170"/>
        <end position="328"/>
    </location>
</feature>
<dbReference type="OrthoDB" id="1705236at2"/>